<evidence type="ECO:0000256" key="5">
    <source>
        <dbReference type="ARBA" id="ARBA00022989"/>
    </source>
</evidence>
<dbReference type="Proteomes" id="UP001555786">
    <property type="component" value="Unassembled WGS sequence"/>
</dbReference>
<dbReference type="NCBIfam" id="TIGR00797">
    <property type="entry name" value="matE"/>
    <property type="match status" value="1"/>
</dbReference>
<name>A0ABV3PI49_9HYPH</name>
<keyword evidence="9" id="KW-1185">Reference proteome</keyword>
<dbReference type="PANTHER" id="PTHR43549">
    <property type="entry name" value="MULTIDRUG RESISTANCE PROTEIN YPNP-RELATED"/>
    <property type="match status" value="1"/>
</dbReference>
<evidence type="ECO:0000256" key="7">
    <source>
        <dbReference type="SAM" id="Phobius"/>
    </source>
</evidence>
<feature type="transmembrane region" description="Helical" evidence="7">
    <location>
        <begin position="53"/>
        <end position="79"/>
    </location>
</feature>
<accession>A0ABV3PI49</accession>
<feature type="transmembrane region" description="Helical" evidence="7">
    <location>
        <begin position="189"/>
        <end position="214"/>
    </location>
</feature>
<sequence length="448" mass="46658">MSSSPASRPLWRLYLGILLPMMLTNVLQAASGTLDGIWIGQLLGLPAIAAVSAFFPILFLALSLVIGLSSGAAVLIGQAWGAGDRPRVRRIAATAIVMMLALSLPIALFGHFAVPGLLQALGTPMTILPAAIDYARLITVGCPVIFLLWLVTSMSRGVGDTVSPLFVLLLATALSLVATPALIEGWAGLPRLGIASAAVSTIGAYALSLLWLAWHWRRRRHPLAPSLSPAFDVSFVPAILRIGLPTAGQMMSLAVAELVLLGLVNRHGIGATASYGAINQIMSWVQFPVMSLGITATVLASHSIGAGKPGAIGPILATGLRLNLVTTGAFVVAAYLLAPVAIGLFITDSATALAAAGLLRIVLWSVVLAGWSAVLSGVMRADGTVLVPMVLFMAAIALVEVPLACLLDAKLGLSGIWIGYAAGFAANLLFQACYYRLVWSKRPARLLT</sequence>
<organism evidence="8 9">
    <name type="scientific">Labrys neptuniae</name>
    <dbReference type="NCBI Taxonomy" id="376174"/>
    <lineage>
        <taxon>Bacteria</taxon>
        <taxon>Pseudomonadati</taxon>
        <taxon>Pseudomonadota</taxon>
        <taxon>Alphaproteobacteria</taxon>
        <taxon>Hyphomicrobiales</taxon>
        <taxon>Xanthobacteraceae</taxon>
        <taxon>Labrys</taxon>
    </lineage>
</organism>
<feature type="transmembrane region" description="Helical" evidence="7">
    <location>
        <begin position="358"/>
        <end position="379"/>
    </location>
</feature>
<dbReference type="Pfam" id="PF01554">
    <property type="entry name" value="MatE"/>
    <property type="match status" value="2"/>
</dbReference>
<feature type="transmembrane region" description="Helical" evidence="7">
    <location>
        <begin position="164"/>
        <end position="183"/>
    </location>
</feature>
<proteinExistence type="predicted"/>
<dbReference type="PIRSF" id="PIRSF006603">
    <property type="entry name" value="DinF"/>
    <property type="match status" value="1"/>
</dbReference>
<keyword evidence="6 7" id="KW-0472">Membrane</keyword>
<evidence type="ECO:0000256" key="4">
    <source>
        <dbReference type="ARBA" id="ARBA00022692"/>
    </source>
</evidence>
<evidence type="ECO:0000313" key="8">
    <source>
        <dbReference type="EMBL" id="MEW9305315.1"/>
    </source>
</evidence>
<feature type="transmembrane region" description="Helical" evidence="7">
    <location>
        <begin position="385"/>
        <end position="405"/>
    </location>
</feature>
<feature type="transmembrane region" description="Helical" evidence="7">
    <location>
        <begin position="91"/>
        <end position="114"/>
    </location>
</feature>
<keyword evidence="2" id="KW-0813">Transport</keyword>
<evidence type="ECO:0000256" key="6">
    <source>
        <dbReference type="ARBA" id="ARBA00023136"/>
    </source>
</evidence>
<dbReference type="PANTHER" id="PTHR43549:SF3">
    <property type="entry name" value="MULTIDRUG RESISTANCE PROTEIN YPNP-RELATED"/>
    <property type="match status" value="1"/>
</dbReference>
<feature type="transmembrane region" description="Helical" evidence="7">
    <location>
        <begin position="417"/>
        <end position="437"/>
    </location>
</feature>
<evidence type="ECO:0000256" key="1">
    <source>
        <dbReference type="ARBA" id="ARBA00004429"/>
    </source>
</evidence>
<dbReference type="RefSeq" id="WP_367623390.1">
    <property type="nucleotide sequence ID" value="NZ_JBFNQD010000001.1"/>
</dbReference>
<keyword evidence="4 7" id="KW-0812">Transmembrane</keyword>
<evidence type="ECO:0000256" key="2">
    <source>
        <dbReference type="ARBA" id="ARBA00022448"/>
    </source>
</evidence>
<keyword evidence="3" id="KW-1003">Cell membrane</keyword>
<feature type="transmembrane region" description="Helical" evidence="7">
    <location>
        <begin position="134"/>
        <end position="152"/>
    </location>
</feature>
<protein>
    <submittedName>
        <fullName evidence="8">MATE family efflux transporter</fullName>
    </submittedName>
</protein>
<comment type="caution">
    <text evidence="8">The sequence shown here is derived from an EMBL/GenBank/DDBJ whole genome shotgun (WGS) entry which is preliminary data.</text>
</comment>
<dbReference type="InterPro" id="IPR002528">
    <property type="entry name" value="MATE_fam"/>
</dbReference>
<evidence type="ECO:0000313" key="9">
    <source>
        <dbReference type="Proteomes" id="UP001555786"/>
    </source>
</evidence>
<gene>
    <name evidence="8" type="ORF">ABXS05_07195</name>
</gene>
<keyword evidence="5 7" id="KW-1133">Transmembrane helix</keyword>
<dbReference type="InterPro" id="IPR048279">
    <property type="entry name" value="MdtK-like"/>
</dbReference>
<evidence type="ECO:0000256" key="3">
    <source>
        <dbReference type="ARBA" id="ARBA00022475"/>
    </source>
</evidence>
<dbReference type="EMBL" id="JBFNQD010000001">
    <property type="protein sequence ID" value="MEW9305315.1"/>
    <property type="molecule type" value="Genomic_DNA"/>
</dbReference>
<reference evidence="8 9" key="1">
    <citation type="submission" date="2024-07" db="EMBL/GenBank/DDBJ databases">
        <title>Description of Labrys sedimenti sp. nov., isolated from a diclofenac-degrading enrichment culture.</title>
        <authorList>
            <person name="Tancsics A."/>
            <person name="Csepanyi A."/>
        </authorList>
    </citation>
    <scope>NUCLEOTIDE SEQUENCE [LARGE SCALE GENOMIC DNA]</scope>
    <source>
        <strain evidence="8 9">LMG 23578</strain>
    </source>
</reference>
<feature type="transmembrane region" description="Helical" evidence="7">
    <location>
        <begin position="324"/>
        <end position="346"/>
    </location>
</feature>
<dbReference type="InterPro" id="IPR052031">
    <property type="entry name" value="Membrane_Transporter-Flippase"/>
</dbReference>
<comment type="subcellular location">
    <subcellularLocation>
        <location evidence="1">Cell inner membrane</location>
        <topology evidence="1">Multi-pass membrane protein</topology>
    </subcellularLocation>
</comment>